<keyword evidence="1" id="KW-0663">Pyridoxal phosphate</keyword>
<keyword evidence="3" id="KW-1185">Reference proteome</keyword>
<protein>
    <submittedName>
        <fullName evidence="2">DegT/DnrJ/EryC1/StrS aminotransferase</fullName>
    </submittedName>
</protein>
<accession>L9ZRY8</accession>
<dbReference type="InterPro" id="IPR015422">
    <property type="entry name" value="PyrdxlP-dep_Trfase_small"/>
</dbReference>
<reference evidence="2 3" key="1">
    <citation type="journal article" date="2014" name="PLoS Genet.">
        <title>Phylogenetically driven sequencing of extremely halophilic archaea reveals strategies for static and dynamic osmo-response.</title>
        <authorList>
            <person name="Becker E.A."/>
            <person name="Seitzer P.M."/>
            <person name="Tritt A."/>
            <person name="Larsen D."/>
            <person name="Krusor M."/>
            <person name="Yao A.I."/>
            <person name="Wu D."/>
            <person name="Madern D."/>
            <person name="Eisen J.A."/>
            <person name="Darling A.E."/>
            <person name="Facciotti M.T."/>
        </authorList>
    </citation>
    <scope>NUCLEOTIDE SEQUENCE [LARGE SCALE GENOMIC DNA]</scope>
    <source>
        <strain evidence="2 3">JCM 10989</strain>
    </source>
</reference>
<dbReference type="STRING" id="1227493.C483_16438"/>
<dbReference type="PATRIC" id="fig|1227493.4.peg.3304"/>
<comment type="similarity">
    <text evidence="1">Belongs to the DegT/DnrJ/EryC1 family.</text>
</comment>
<dbReference type="EMBL" id="AOIM01000040">
    <property type="protein sequence ID" value="ELY87913.1"/>
    <property type="molecule type" value="Genomic_DNA"/>
</dbReference>
<gene>
    <name evidence="2" type="ORF">C483_16438</name>
</gene>
<dbReference type="PANTHER" id="PTHR30244:SF34">
    <property type="entry name" value="DTDP-4-AMINO-4,6-DIDEOXYGALACTOSE TRANSAMINASE"/>
    <property type="match status" value="1"/>
</dbReference>
<dbReference type="Pfam" id="PF01041">
    <property type="entry name" value="DegT_DnrJ_EryC1"/>
    <property type="match status" value="1"/>
</dbReference>
<sequence length="378" mass="41459">MISGTPSLLVASLPTQQPTGIEPFVGRYADDFHFYGSGKVALRDGLAGLVDATRQQNVLVPAYLPDGVVEPLRELGLEPRYYAVEPTLAPDFVDLERRLDDDTLAVMSVNYFGFPQPGLAELESIAADAGCYHIDDNAHAPLSVDHGTLLGTRGDIGITSLWKLLPIPNGAVLYCNDDSVSNRYEPSSLAGIRGNVDTADCRYILKSVLQEFLDTAPPVRHSVDALLARRRDDSDTPAVGTPAERYEAWKTPMSKLAAYLASDIDPTEIRQTRRENFRTWRRVLDGYDSLEPVFGSLPDGICPQALPVRTDDARAFIAELERVGVDGVHTWPRLAGNVLDNPEYGTATRLSREIVTLPVHQHVDPAELESVGGALRWE</sequence>
<name>L9ZRY8_9EURY</name>
<keyword evidence="2" id="KW-0808">Transferase</keyword>
<dbReference type="SUPFAM" id="SSF53383">
    <property type="entry name" value="PLP-dependent transferases"/>
    <property type="match status" value="1"/>
</dbReference>
<evidence type="ECO:0000256" key="1">
    <source>
        <dbReference type="RuleBase" id="RU004508"/>
    </source>
</evidence>
<evidence type="ECO:0000313" key="2">
    <source>
        <dbReference type="EMBL" id="ELY87913.1"/>
    </source>
</evidence>
<dbReference type="GO" id="GO:0000271">
    <property type="term" value="P:polysaccharide biosynthetic process"/>
    <property type="evidence" value="ECO:0007669"/>
    <property type="project" value="TreeGrafter"/>
</dbReference>
<dbReference type="Gene3D" id="3.40.640.10">
    <property type="entry name" value="Type I PLP-dependent aspartate aminotransferase-like (Major domain)"/>
    <property type="match status" value="1"/>
</dbReference>
<keyword evidence="2" id="KW-0032">Aminotransferase</keyword>
<organism evidence="2 3">
    <name type="scientific">Natrialba hulunbeirensis JCM 10989</name>
    <dbReference type="NCBI Taxonomy" id="1227493"/>
    <lineage>
        <taxon>Archaea</taxon>
        <taxon>Methanobacteriati</taxon>
        <taxon>Methanobacteriota</taxon>
        <taxon>Stenosarchaea group</taxon>
        <taxon>Halobacteria</taxon>
        <taxon>Halobacteriales</taxon>
        <taxon>Natrialbaceae</taxon>
        <taxon>Natrialba</taxon>
    </lineage>
</organism>
<dbReference type="InterPro" id="IPR015424">
    <property type="entry name" value="PyrdxlP-dep_Trfase"/>
</dbReference>
<comment type="caution">
    <text evidence="2">The sequence shown here is derived from an EMBL/GenBank/DDBJ whole genome shotgun (WGS) entry which is preliminary data.</text>
</comment>
<dbReference type="Gene3D" id="3.90.1150.10">
    <property type="entry name" value="Aspartate Aminotransferase, domain 1"/>
    <property type="match status" value="1"/>
</dbReference>
<dbReference type="GO" id="GO:0030170">
    <property type="term" value="F:pyridoxal phosphate binding"/>
    <property type="evidence" value="ECO:0007669"/>
    <property type="project" value="TreeGrafter"/>
</dbReference>
<dbReference type="InterPro" id="IPR015421">
    <property type="entry name" value="PyrdxlP-dep_Trfase_major"/>
</dbReference>
<proteinExistence type="inferred from homology"/>
<dbReference type="AlphaFoldDB" id="L9ZRY8"/>
<dbReference type="GO" id="GO:0008483">
    <property type="term" value="F:transaminase activity"/>
    <property type="evidence" value="ECO:0007669"/>
    <property type="project" value="UniProtKB-KW"/>
</dbReference>
<dbReference type="Proteomes" id="UP000011519">
    <property type="component" value="Unassembled WGS sequence"/>
</dbReference>
<dbReference type="OrthoDB" id="358899at2157"/>
<dbReference type="RefSeq" id="WP_006654427.1">
    <property type="nucleotide sequence ID" value="NZ_AOIM01000040.1"/>
</dbReference>
<dbReference type="PANTHER" id="PTHR30244">
    <property type="entry name" value="TRANSAMINASE"/>
    <property type="match status" value="1"/>
</dbReference>
<evidence type="ECO:0000313" key="3">
    <source>
        <dbReference type="Proteomes" id="UP000011519"/>
    </source>
</evidence>
<dbReference type="InterPro" id="IPR000653">
    <property type="entry name" value="DegT/StrS_aminotransferase"/>
</dbReference>